<proteinExistence type="predicted"/>
<keyword evidence="7" id="KW-0833">Ubl conjugation pathway</keyword>
<keyword evidence="5" id="KW-0479">Metal-binding</keyword>
<evidence type="ECO:0000256" key="6">
    <source>
        <dbReference type="ARBA" id="ARBA00022771"/>
    </source>
</evidence>
<dbReference type="Gene3D" id="3.30.40.10">
    <property type="entry name" value="Zinc/RING finger domain, C3HC4 (zinc finger)"/>
    <property type="match status" value="1"/>
</dbReference>
<evidence type="ECO:0000256" key="10">
    <source>
        <dbReference type="SAM" id="MobiDB-lite"/>
    </source>
</evidence>
<feature type="compositionally biased region" description="Low complexity" evidence="10">
    <location>
        <begin position="7"/>
        <end position="20"/>
    </location>
</feature>
<evidence type="ECO:0000256" key="7">
    <source>
        <dbReference type="ARBA" id="ARBA00022786"/>
    </source>
</evidence>
<keyword evidence="8" id="KW-0862">Zinc</keyword>
<evidence type="ECO:0000256" key="1">
    <source>
        <dbReference type="ARBA" id="ARBA00000900"/>
    </source>
</evidence>
<dbReference type="GO" id="GO:0008270">
    <property type="term" value="F:zinc ion binding"/>
    <property type="evidence" value="ECO:0007669"/>
    <property type="project" value="UniProtKB-KW"/>
</dbReference>
<dbReference type="AlphaFoldDB" id="A0A7J9H0N4"/>
<dbReference type="GO" id="GO:0043161">
    <property type="term" value="P:proteasome-mediated ubiquitin-dependent protein catabolic process"/>
    <property type="evidence" value="ECO:0007669"/>
    <property type="project" value="UniProtKB-ARBA"/>
</dbReference>
<evidence type="ECO:0000313" key="13">
    <source>
        <dbReference type="Proteomes" id="UP000593560"/>
    </source>
</evidence>
<evidence type="ECO:0000256" key="9">
    <source>
        <dbReference type="PROSITE-ProRule" id="PRU00175"/>
    </source>
</evidence>
<dbReference type="Pfam" id="PF13639">
    <property type="entry name" value="zf-RING_2"/>
    <property type="match status" value="1"/>
</dbReference>
<sequence>MQGQGSGSNSFPSGNFYSNGHLRSGHRNVVPDALVHDRDGHTSMRWIGQPNSSLDTQNHAGFSQFLGDDFGFSPLGDQVGMNQRSVPTINPFLENNSGIAGNGHNSSENGSIGSSLFPRREAGSGLLQQQRNLDLNAVEHEGRRFDADQGNGPYLSLDLFRAGTRTTAGDHDRIQTLGGSSSNPAMTYSGIARYILEENRIRDGLPANGQTRLLCKRKALEYATGGSSSSARQAANSHQPGTNIGQHNVRNYLSAVNSFNSGHSRHGAALPIPSNFYQVPTEVRQADNFGRNTRLRRTASQPVPTSANLQAWNLSNSNVQPTVTLTSLAPAPVLANPAMQQQTVQVSNLLQAPLPSRYWNGTTMSRVGPSISRYQTLLRQENNLRNNRRNMMISLANMQANLNLANENSNFIGNVASSSRIQSGPSMHLPYSSIRSSHPNMVEQYRQRLQHISNPSEPWRQGNNNPIHSGASLVVQDMDVSVRDGNPRRAQLPLRLVPRAEGQVGHNYRLSSTEQSQTAAQRSRPISEVRNALGHVRRHGGLRPEVPVILEQMRLDVDNMSNEELPNLEEQIGNFGTGLSKEAILGNLGRQKYQSITMGPPAETEPCCICQEDYANGEELGKLDCGHDFHFSCIKQWLVQKNSCPICKKTALAI</sequence>
<comment type="caution">
    <text evidence="12">The sequence shown here is derived from an EMBL/GenBank/DDBJ whole genome shotgun (WGS) entry which is preliminary data.</text>
</comment>
<evidence type="ECO:0000259" key="11">
    <source>
        <dbReference type="PROSITE" id="PS50089"/>
    </source>
</evidence>
<organism evidence="12 13">
    <name type="scientific">Gossypium harknessii</name>
    <dbReference type="NCBI Taxonomy" id="34285"/>
    <lineage>
        <taxon>Eukaryota</taxon>
        <taxon>Viridiplantae</taxon>
        <taxon>Streptophyta</taxon>
        <taxon>Embryophyta</taxon>
        <taxon>Tracheophyta</taxon>
        <taxon>Spermatophyta</taxon>
        <taxon>Magnoliopsida</taxon>
        <taxon>eudicotyledons</taxon>
        <taxon>Gunneridae</taxon>
        <taxon>Pentapetalae</taxon>
        <taxon>rosids</taxon>
        <taxon>malvids</taxon>
        <taxon>Malvales</taxon>
        <taxon>Malvaceae</taxon>
        <taxon>Malvoideae</taxon>
        <taxon>Gossypium</taxon>
    </lineage>
</organism>
<keyword evidence="4" id="KW-0808">Transferase</keyword>
<evidence type="ECO:0000256" key="8">
    <source>
        <dbReference type="ARBA" id="ARBA00022833"/>
    </source>
</evidence>
<evidence type="ECO:0000256" key="4">
    <source>
        <dbReference type="ARBA" id="ARBA00022679"/>
    </source>
</evidence>
<dbReference type="OrthoDB" id="8062037at2759"/>
<comment type="catalytic activity">
    <reaction evidence="1">
        <text>S-ubiquitinyl-[E2 ubiquitin-conjugating enzyme]-L-cysteine + [acceptor protein]-L-lysine = [E2 ubiquitin-conjugating enzyme]-L-cysteine + N(6)-ubiquitinyl-[acceptor protein]-L-lysine.</text>
        <dbReference type="EC" id="2.3.2.27"/>
    </reaction>
</comment>
<reference evidence="12 13" key="1">
    <citation type="journal article" date="2019" name="Genome Biol. Evol.">
        <title>Insights into the evolution of the New World diploid cottons (Gossypium, subgenus Houzingenia) based on genome sequencing.</title>
        <authorList>
            <person name="Grover C.E."/>
            <person name="Arick M.A. 2nd"/>
            <person name="Thrash A."/>
            <person name="Conover J.L."/>
            <person name="Sanders W.S."/>
            <person name="Peterson D.G."/>
            <person name="Frelichowski J.E."/>
            <person name="Scheffler J.A."/>
            <person name="Scheffler B.E."/>
            <person name="Wendel J.F."/>
        </authorList>
    </citation>
    <scope>NUCLEOTIDE SEQUENCE [LARGE SCALE GENOMIC DNA]</scope>
    <source>
        <strain evidence="12">0</strain>
        <tissue evidence="12">Leaf</tissue>
    </source>
</reference>
<dbReference type="SMART" id="SM00184">
    <property type="entry name" value="RING"/>
    <property type="match status" value="1"/>
</dbReference>
<dbReference type="FunFam" id="3.30.40.10:FF:000309">
    <property type="entry name" value="E3 ubiquitin-protein ligase MBR2"/>
    <property type="match status" value="1"/>
</dbReference>
<feature type="region of interest" description="Disordered" evidence="10">
    <location>
        <begin position="225"/>
        <end position="246"/>
    </location>
</feature>
<gene>
    <name evidence="12" type="ORF">Gohar_013396</name>
</gene>
<dbReference type="SUPFAM" id="SSF57850">
    <property type="entry name" value="RING/U-box"/>
    <property type="match status" value="1"/>
</dbReference>
<feature type="domain" description="RING-type" evidence="11">
    <location>
        <begin position="607"/>
        <end position="648"/>
    </location>
</feature>
<dbReference type="EMBL" id="JABFAD010000007">
    <property type="protein sequence ID" value="MBA0803148.1"/>
    <property type="molecule type" value="Genomic_DNA"/>
</dbReference>
<accession>A0A7J9H0N4</accession>
<feature type="region of interest" description="Disordered" evidence="10">
    <location>
        <begin position="1"/>
        <end position="23"/>
    </location>
</feature>
<keyword evidence="13" id="KW-1185">Reference proteome</keyword>
<dbReference type="PANTHER" id="PTHR22937:SF199">
    <property type="entry name" value="RING-TYPE E3 UBIQUITIN TRANSFERASE"/>
    <property type="match status" value="1"/>
</dbReference>
<dbReference type="EC" id="2.3.2.27" evidence="3"/>
<keyword evidence="6 9" id="KW-0863">Zinc-finger</keyword>
<evidence type="ECO:0000256" key="2">
    <source>
        <dbReference type="ARBA" id="ARBA00004906"/>
    </source>
</evidence>
<dbReference type="GO" id="GO:0061630">
    <property type="term" value="F:ubiquitin protein ligase activity"/>
    <property type="evidence" value="ECO:0007669"/>
    <property type="project" value="UniProtKB-EC"/>
</dbReference>
<dbReference type="InterPro" id="IPR013083">
    <property type="entry name" value="Znf_RING/FYVE/PHD"/>
</dbReference>
<dbReference type="InterPro" id="IPR001841">
    <property type="entry name" value="Znf_RING"/>
</dbReference>
<dbReference type="PROSITE" id="PS50089">
    <property type="entry name" value="ZF_RING_2"/>
    <property type="match status" value="1"/>
</dbReference>
<name>A0A7J9H0N4_9ROSI</name>
<evidence type="ECO:0000256" key="5">
    <source>
        <dbReference type="ARBA" id="ARBA00022723"/>
    </source>
</evidence>
<evidence type="ECO:0000313" key="12">
    <source>
        <dbReference type="EMBL" id="MBA0803148.1"/>
    </source>
</evidence>
<protein>
    <recommendedName>
        <fullName evidence="3">RING-type E3 ubiquitin transferase</fullName>
        <ecNumber evidence="3">2.3.2.27</ecNumber>
    </recommendedName>
</protein>
<dbReference type="GO" id="GO:0010228">
    <property type="term" value="P:vegetative to reproductive phase transition of meristem"/>
    <property type="evidence" value="ECO:0007669"/>
    <property type="project" value="UniProtKB-ARBA"/>
</dbReference>
<dbReference type="InterPro" id="IPR045191">
    <property type="entry name" value="MBR1/2-like"/>
</dbReference>
<evidence type="ECO:0000256" key="3">
    <source>
        <dbReference type="ARBA" id="ARBA00012483"/>
    </source>
</evidence>
<comment type="pathway">
    <text evidence="2">Protein modification; protein ubiquitination.</text>
</comment>
<dbReference type="Proteomes" id="UP000593560">
    <property type="component" value="Unassembled WGS sequence"/>
</dbReference>
<dbReference type="PANTHER" id="PTHR22937">
    <property type="entry name" value="E3 UBIQUITIN-PROTEIN LIGASE RNF165"/>
    <property type="match status" value="1"/>
</dbReference>